<dbReference type="EMBL" id="MU167419">
    <property type="protein sequence ID" value="KAG0140801.1"/>
    <property type="molecule type" value="Genomic_DNA"/>
</dbReference>
<name>A0A9P6N6S6_9BASI</name>
<protein>
    <submittedName>
        <fullName evidence="1">Uncharacterized protein</fullName>
    </submittedName>
</protein>
<proteinExistence type="predicted"/>
<reference evidence="1" key="1">
    <citation type="submission" date="2013-11" db="EMBL/GenBank/DDBJ databases">
        <title>Genome sequence of the fusiform rust pathogen reveals effectors for host alternation and coevolution with pine.</title>
        <authorList>
            <consortium name="DOE Joint Genome Institute"/>
            <person name="Smith K."/>
            <person name="Pendleton A."/>
            <person name="Kubisiak T."/>
            <person name="Anderson C."/>
            <person name="Salamov A."/>
            <person name="Aerts A."/>
            <person name="Riley R."/>
            <person name="Clum A."/>
            <person name="Lindquist E."/>
            <person name="Ence D."/>
            <person name="Campbell M."/>
            <person name="Kronenberg Z."/>
            <person name="Feau N."/>
            <person name="Dhillon B."/>
            <person name="Hamelin R."/>
            <person name="Burleigh J."/>
            <person name="Smith J."/>
            <person name="Yandell M."/>
            <person name="Nelson C."/>
            <person name="Grigoriev I."/>
            <person name="Davis J."/>
        </authorList>
    </citation>
    <scope>NUCLEOTIDE SEQUENCE</scope>
    <source>
        <strain evidence="1">G11</strain>
    </source>
</reference>
<keyword evidence="2" id="KW-1185">Reference proteome</keyword>
<dbReference type="Proteomes" id="UP000886653">
    <property type="component" value="Unassembled WGS sequence"/>
</dbReference>
<sequence>MVSGHNRLEPMGQETVFQPALSSIDHPEAFFLTGLLLVKSPAFDQLSMVLVNPQEAGLSTGLLLVKSPAVDQLSMVLVDC</sequence>
<evidence type="ECO:0000313" key="1">
    <source>
        <dbReference type="EMBL" id="KAG0140801.1"/>
    </source>
</evidence>
<gene>
    <name evidence="1" type="ORF">CROQUDRAFT_99621</name>
</gene>
<evidence type="ECO:0000313" key="2">
    <source>
        <dbReference type="Proteomes" id="UP000886653"/>
    </source>
</evidence>
<organism evidence="1 2">
    <name type="scientific">Cronartium quercuum f. sp. fusiforme G11</name>
    <dbReference type="NCBI Taxonomy" id="708437"/>
    <lineage>
        <taxon>Eukaryota</taxon>
        <taxon>Fungi</taxon>
        <taxon>Dikarya</taxon>
        <taxon>Basidiomycota</taxon>
        <taxon>Pucciniomycotina</taxon>
        <taxon>Pucciniomycetes</taxon>
        <taxon>Pucciniales</taxon>
        <taxon>Coleosporiaceae</taxon>
        <taxon>Cronartium</taxon>
    </lineage>
</organism>
<accession>A0A9P6N6S6</accession>
<dbReference type="AlphaFoldDB" id="A0A9P6N6S6"/>
<comment type="caution">
    <text evidence="1">The sequence shown here is derived from an EMBL/GenBank/DDBJ whole genome shotgun (WGS) entry which is preliminary data.</text>
</comment>